<evidence type="ECO:0000256" key="1">
    <source>
        <dbReference type="SAM" id="SignalP"/>
    </source>
</evidence>
<dbReference type="Proteomes" id="UP001314170">
    <property type="component" value="Unassembled WGS sequence"/>
</dbReference>
<evidence type="ECO:0000313" key="2">
    <source>
        <dbReference type="EMBL" id="CAK7339940.1"/>
    </source>
</evidence>
<feature type="non-terminal residue" evidence="2">
    <location>
        <position position="1"/>
    </location>
</feature>
<sequence>ARVPTPFLAALFGCVSEGSVSCSPVVCSPLCGGPSRPIWQGSSPLIPLPPGPIVLSGLGDALQTSPRKMGEIEGQSFIPRLARELYHSVVGFLLRIPRLSHRSPSLSRRSPFVLKPGCVPLSRWSLWFRLLPPSISSRQLHLGKLTMLVRSPPLGSAALSCRIVATSLARPRPYYVVARGSAYSRFGHVRRLRLGPSFSAD</sequence>
<comment type="caution">
    <text evidence="2">The sequence shown here is derived from an EMBL/GenBank/DDBJ whole genome shotgun (WGS) entry which is preliminary data.</text>
</comment>
<feature type="signal peptide" evidence="1">
    <location>
        <begin position="1"/>
        <end position="22"/>
    </location>
</feature>
<evidence type="ECO:0000313" key="3">
    <source>
        <dbReference type="Proteomes" id="UP001314170"/>
    </source>
</evidence>
<gene>
    <name evidence="2" type="ORF">DCAF_LOCUS15018</name>
</gene>
<organism evidence="2 3">
    <name type="scientific">Dovyalis caffra</name>
    <dbReference type="NCBI Taxonomy" id="77055"/>
    <lineage>
        <taxon>Eukaryota</taxon>
        <taxon>Viridiplantae</taxon>
        <taxon>Streptophyta</taxon>
        <taxon>Embryophyta</taxon>
        <taxon>Tracheophyta</taxon>
        <taxon>Spermatophyta</taxon>
        <taxon>Magnoliopsida</taxon>
        <taxon>eudicotyledons</taxon>
        <taxon>Gunneridae</taxon>
        <taxon>Pentapetalae</taxon>
        <taxon>rosids</taxon>
        <taxon>fabids</taxon>
        <taxon>Malpighiales</taxon>
        <taxon>Salicaceae</taxon>
        <taxon>Flacourtieae</taxon>
        <taxon>Dovyalis</taxon>
    </lineage>
</organism>
<dbReference type="AlphaFoldDB" id="A0AAV1RVS1"/>
<evidence type="ECO:0008006" key="4">
    <source>
        <dbReference type="Google" id="ProtNLM"/>
    </source>
</evidence>
<proteinExistence type="predicted"/>
<protein>
    <recommendedName>
        <fullName evidence="4">Secreted protein</fullName>
    </recommendedName>
</protein>
<keyword evidence="3" id="KW-1185">Reference proteome</keyword>
<keyword evidence="1" id="KW-0732">Signal</keyword>
<reference evidence="2 3" key="1">
    <citation type="submission" date="2024-01" db="EMBL/GenBank/DDBJ databases">
        <authorList>
            <person name="Waweru B."/>
        </authorList>
    </citation>
    <scope>NUCLEOTIDE SEQUENCE [LARGE SCALE GENOMIC DNA]</scope>
</reference>
<accession>A0AAV1RVS1</accession>
<feature type="chain" id="PRO_5043314994" description="Secreted protein" evidence="1">
    <location>
        <begin position="23"/>
        <end position="201"/>
    </location>
</feature>
<dbReference type="EMBL" id="CAWUPB010001159">
    <property type="protein sequence ID" value="CAK7339940.1"/>
    <property type="molecule type" value="Genomic_DNA"/>
</dbReference>
<name>A0AAV1RVS1_9ROSI</name>